<accession>A0ABS1X448</accession>
<organism evidence="4 5">
    <name type="scientific">Steroidobacter gossypii</name>
    <dbReference type="NCBI Taxonomy" id="2805490"/>
    <lineage>
        <taxon>Bacteria</taxon>
        <taxon>Pseudomonadati</taxon>
        <taxon>Pseudomonadota</taxon>
        <taxon>Gammaproteobacteria</taxon>
        <taxon>Steroidobacterales</taxon>
        <taxon>Steroidobacteraceae</taxon>
        <taxon>Steroidobacter</taxon>
    </lineage>
</organism>
<protein>
    <submittedName>
        <fullName evidence="4">NAD(P)-dependent oxidoreductase</fullName>
    </submittedName>
</protein>
<reference evidence="4 5" key="1">
    <citation type="journal article" date="2021" name="Int. J. Syst. Evol. Microbiol.">
        <title>Steroidobacter gossypii sp. nov., isolated from soil of cotton cropping field.</title>
        <authorList>
            <person name="Huang R."/>
            <person name="Yang S."/>
            <person name="Zhen C."/>
            <person name="Liu W."/>
        </authorList>
    </citation>
    <scope>NUCLEOTIDE SEQUENCE [LARGE SCALE GENOMIC DNA]</scope>
    <source>
        <strain evidence="4 5">S1-65</strain>
    </source>
</reference>
<comment type="similarity">
    <text evidence="2">Belongs to the NAD(P)-dependent epimerase/dehydratase family.</text>
</comment>
<comment type="caution">
    <text evidence="4">The sequence shown here is derived from an EMBL/GenBank/DDBJ whole genome shotgun (WGS) entry which is preliminary data.</text>
</comment>
<evidence type="ECO:0000259" key="3">
    <source>
        <dbReference type="Pfam" id="PF01370"/>
    </source>
</evidence>
<dbReference type="RefSeq" id="WP_203170107.1">
    <property type="nucleotide sequence ID" value="NZ_JAEVLS010000006.1"/>
</dbReference>
<dbReference type="PANTHER" id="PTHR43000">
    <property type="entry name" value="DTDP-D-GLUCOSE 4,6-DEHYDRATASE-RELATED"/>
    <property type="match status" value="1"/>
</dbReference>
<proteinExistence type="inferred from homology"/>
<dbReference type="Gene3D" id="3.40.50.720">
    <property type="entry name" value="NAD(P)-binding Rossmann-like Domain"/>
    <property type="match status" value="1"/>
</dbReference>
<comment type="pathway">
    <text evidence="1">Bacterial outer membrane biogenesis; LPS O-antigen biosynthesis.</text>
</comment>
<sequence>MTAFPNTTSPQKLLVTGATGFIGSRLALRAHQLGIDVLATGRAELHVEAERLQELRAAGIRVEVGMLQDPELVNRLLPGRDTVIHLAAAQHEAEMPESYFRAVNVDSVRTLLAACRDHNVRRFVYGSTIGVYGDASESLLDEDSPVRPDNVYTSTKLEAESLVHAFEQDFETCIVRIAETYGPGDRRLLKLFRSIARGHFVMIGNGSNRRQCIHVDDLARGLLLASQHSAAVGRTFVLAGSEIMTTQEMVRRIAMVLERRPPRLQLPMWPFVAAAGVLETTLPPLHIAPPLHSRRLDFFRKSFVFSTARAQSLLGFHPAIDFRTGAADTVSWYRARGLLPRPSVTELADRQSA</sequence>
<name>A0ABS1X448_9GAMM</name>
<dbReference type="EMBL" id="JAEVLS010000006">
    <property type="protein sequence ID" value="MBM0108000.1"/>
    <property type="molecule type" value="Genomic_DNA"/>
</dbReference>
<dbReference type="Proteomes" id="UP000661077">
    <property type="component" value="Unassembled WGS sequence"/>
</dbReference>
<dbReference type="InterPro" id="IPR001509">
    <property type="entry name" value="Epimerase_deHydtase"/>
</dbReference>
<keyword evidence="5" id="KW-1185">Reference proteome</keyword>
<evidence type="ECO:0000256" key="2">
    <source>
        <dbReference type="ARBA" id="ARBA00007637"/>
    </source>
</evidence>
<dbReference type="SUPFAM" id="SSF51735">
    <property type="entry name" value="NAD(P)-binding Rossmann-fold domains"/>
    <property type="match status" value="1"/>
</dbReference>
<feature type="domain" description="NAD-dependent epimerase/dehydratase" evidence="3">
    <location>
        <begin position="14"/>
        <end position="238"/>
    </location>
</feature>
<gene>
    <name evidence="4" type="ORF">JM946_24990</name>
</gene>
<evidence type="ECO:0000313" key="5">
    <source>
        <dbReference type="Proteomes" id="UP000661077"/>
    </source>
</evidence>
<dbReference type="InterPro" id="IPR036291">
    <property type="entry name" value="NAD(P)-bd_dom_sf"/>
</dbReference>
<evidence type="ECO:0000256" key="1">
    <source>
        <dbReference type="ARBA" id="ARBA00005125"/>
    </source>
</evidence>
<dbReference type="Pfam" id="PF01370">
    <property type="entry name" value="Epimerase"/>
    <property type="match status" value="1"/>
</dbReference>
<evidence type="ECO:0000313" key="4">
    <source>
        <dbReference type="EMBL" id="MBM0108000.1"/>
    </source>
</evidence>